<evidence type="ECO:0000256" key="2">
    <source>
        <dbReference type="SAM" id="Phobius"/>
    </source>
</evidence>
<dbReference type="AlphaFoldDB" id="A0AAV1I4A3"/>
<keyword evidence="2" id="KW-0812">Transmembrane</keyword>
<gene>
    <name evidence="3" type="ORF">CVIRNUC_004505</name>
</gene>
<feature type="region of interest" description="Disordered" evidence="1">
    <location>
        <begin position="195"/>
        <end position="249"/>
    </location>
</feature>
<feature type="transmembrane region" description="Helical" evidence="2">
    <location>
        <begin position="128"/>
        <end position="146"/>
    </location>
</feature>
<evidence type="ECO:0000313" key="3">
    <source>
        <dbReference type="EMBL" id="CAK0777574.1"/>
    </source>
</evidence>
<accession>A0AAV1I4A3</accession>
<feature type="compositionally biased region" description="Low complexity" evidence="1">
    <location>
        <begin position="197"/>
        <end position="218"/>
    </location>
</feature>
<organism evidence="3 4">
    <name type="scientific">Coccomyxa viridis</name>
    <dbReference type="NCBI Taxonomy" id="1274662"/>
    <lineage>
        <taxon>Eukaryota</taxon>
        <taxon>Viridiplantae</taxon>
        <taxon>Chlorophyta</taxon>
        <taxon>core chlorophytes</taxon>
        <taxon>Trebouxiophyceae</taxon>
        <taxon>Trebouxiophyceae incertae sedis</taxon>
        <taxon>Coccomyxaceae</taxon>
        <taxon>Coccomyxa</taxon>
    </lineage>
</organism>
<feature type="compositionally biased region" description="Polar residues" evidence="1">
    <location>
        <begin position="221"/>
        <end position="246"/>
    </location>
</feature>
<name>A0AAV1I4A3_9CHLO</name>
<evidence type="ECO:0000256" key="1">
    <source>
        <dbReference type="SAM" id="MobiDB-lite"/>
    </source>
</evidence>
<dbReference type="Proteomes" id="UP001314263">
    <property type="component" value="Unassembled WGS sequence"/>
</dbReference>
<feature type="transmembrane region" description="Helical" evidence="2">
    <location>
        <begin position="21"/>
        <end position="41"/>
    </location>
</feature>
<evidence type="ECO:0000313" key="4">
    <source>
        <dbReference type="Proteomes" id="UP001314263"/>
    </source>
</evidence>
<dbReference type="EMBL" id="CAUYUE010000005">
    <property type="protein sequence ID" value="CAK0777574.1"/>
    <property type="molecule type" value="Genomic_DNA"/>
</dbReference>
<feature type="transmembrane region" description="Helical" evidence="2">
    <location>
        <begin position="152"/>
        <end position="176"/>
    </location>
</feature>
<reference evidence="3 4" key="1">
    <citation type="submission" date="2023-10" db="EMBL/GenBank/DDBJ databases">
        <authorList>
            <person name="Maclean D."/>
            <person name="Macfadyen A."/>
        </authorList>
    </citation>
    <scope>NUCLEOTIDE SEQUENCE [LARGE SCALE GENOMIC DNA]</scope>
</reference>
<feature type="transmembrane region" description="Helical" evidence="2">
    <location>
        <begin position="47"/>
        <end position="67"/>
    </location>
</feature>
<keyword evidence="2" id="KW-1133">Transmembrane helix</keyword>
<proteinExistence type="predicted"/>
<sequence length="363" mass="40253">MPVQDEVRMKINQYIYLFNRYNVYGLIAFFALSMYLGLFQVPSGSRFGGALTISMCVALACVLSVVVKAVLKITCGFTDVCECRTRTEREYRNPRMYTCPPEDLQSVWRDVQFVIEDFGMNALYRYNLLTPLLFPACAVTLSLITFDPSKLGLYVVTGLLGLFIITKILINFFFVVQGFCPCDCDNTDDCPPEYGGTAPLTSAAPPAPDSPSDAQTAAVPASSSVTQADSDTSQNQEGTQDTQSDTYSEDAILSDIEKEVQDELKRMHAGANDDRLREVCKQVTEKLQRYDTVDACVEEVMADDSVKSMVKSLLADDPTYQCLTSSTSDIQLSGCIRDFLSRKPQYMLRIMNVLPSGTTTEAK</sequence>
<keyword evidence="2" id="KW-0472">Membrane</keyword>
<comment type="caution">
    <text evidence="3">The sequence shown here is derived from an EMBL/GenBank/DDBJ whole genome shotgun (WGS) entry which is preliminary data.</text>
</comment>
<protein>
    <submittedName>
        <fullName evidence="3">Uncharacterized protein</fullName>
    </submittedName>
</protein>
<keyword evidence="4" id="KW-1185">Reference proteome</keyword>